<dbReference type="VEuPathDB" id="FungiDB:AeMF1_004133"/>
<dbReference type="InterPro" id="IPR017455">
    <property type="entry name" value="Znf_FYVE-rel"/>
</dbReference>
<accession>A0A6G0XM04</accession>
<gene>
    <name evidence="6" type="ORF">Ae201684_003502</name>
</gene>
<dbReference type="GO" id="GO:0008270">
    <property type="term" value="F:zinc ion binding"/>
    <property type="evidence" value="ECO:0007669"/>
    <property type="project" value="UniProtKB-KW"/>
</dbReference>
<name>A0A6G0XM04_9STRA</name>
<keyword evidence="7" id="KW-1185">Reference proteome</keyword>
<keyword evidence="2 4" id="KW-0863">Zinc-finger</keyword>
<keyword evidence="1" id="KW-0479">Metal-binding</keyword>
<organism evidence="6 7">
    <name type="scientific">Aphanomyces euteiches</name>
    <dbReference type="NCBI Taxonomy" id="100861"/>
    <lineage>
        <taxon>Eukaryota</taxon>
        <taxon>Sar</taxon>
        <taxon>Stramenopiles</taxon>
        <taxon>Oomycota</taxon>
        <taxon>Saprolegniomycetes</taxon>
        <taxon>Saprolegniales</taxon>
        <taxon>Verrucalvaceae</taxon>
        <taxon>Aphanomyces</taxon>
    </lineage>
</organism>
<dbReference type="InterPro" id="IPR023393">
    <property type="entry name" value="START-like_dom_sf"/>
</dbReference>
<dbReference type="EMBL" id="VJMJ01000037">
    <property type="protein sequence ID" value="KAF0741395.1"/>
    <property type="molecule type" value="Genomic_DNA"/>
</dbReference>
<dbReference type="PANTHER" id="PTHR13510:SF44">
    <property type="entry name" value="RABENOSYN-5"/>
    <property type="match status" value="1"/>
</dbReference>
<evidence type="ECO:0000256" key="4">
    <source>
        <dbReference type="PROSITE-ProRule" id="PRU00091"/>
    </source>
</evidence>
<dbReference type="Gene3D" id="3.30.530.20">
    <property type="match status" value="1"/>
</dbReference>
<proteinExistence type="predicted"/>
<dbReference type="AlphaFoldDB" id="A0A6G0XM04"/>
<sequence>MSLPLPEGFFVCPPLSAETKQQYIQLSRRICEETILNAMALQRAPIKRVLWSPKTNRQAIIRQAPYAANRALDAICSYTQLVSSIDEIADFFRMDNRVKLRTYGEVLGQTFVDRQLLYTIVDTSNRGGSTRKVAAHSNPFHFVSIEWWAAEVKLPGLFSNRDICVLEAQDVFEFVDANTHQRRRGFIRAYNSIEIDGCPSLKKSHGLIRGELHRSGHIFIETDVEGTFDFFHILVVKSNGYAPRIASNAFAQRQCARILHLEEYFQTQRVISNMEKQTLQRISSIKSTNAHCERCQRQFGFFVKKNYCRQCNAVVCWGCSFKLKLQASFNFMQVCVCLHCFNNGITTRKALSPYSTLSTSAVSTAFSSDPPTSRSRIVSASSPVKFDERKFDERKFDERNFDERNFDERNFDERNFDERNVEKLRTPVHHGQFDFISSPMSSVMTGFSKTSSGNQSSFSAYLDTVGSRKV</sequence>
<evidence type="ECO:0000313" key="6">
    <source>
        <dbReference type="EMBL" id="KAF0741395.1"/>
    </source>
</evidence>
<comment type="caution">
    <text evidence="6">The sequence shown here is derived from an EMBL/GenBank/DDBJ whole genome shotgun (WGS) entry which is preliminary data.</text>
</comment>
<evidence type="ECO:0000256" key="1">
    <source>
        <dbReference type="ARBA" id="ARBA00022723"/>
    </source>
</evidence>
<feature type="domain" description="FYVE-type" evidence="5">
    <location>
        <begin position="286"/>
        <end position="345"/>
    </location>
</feature>
<dbReference type="Pfam" id="PF01363">
    <property type="entry name" value="FYVE"/>
    <property type="match status" value="1"/>
</dbReference>
<evidence type="ECO:0000256" key="3">
    <source>
        <dbReference type="ARBA" id="ARBA00022833"/>
    </source>
</evidence>
<dbReference type="InterPro" id="IPR011011">
    <property type="entry name" value="Znf_FYVE_PHD"/>
</dbReference>
<evidence type="ECO:0000256" key="2">
    <source>
        <dbReference type="ARBA" id="ARBA00022771"/>
    </source>
</evidence>
<evidence type="ECO:0000259" key="5">
    <source>
        <dbReference type="PROSITE" id="PS50178"/>
    </source>
</evidence>
<dbReference type="Gene3D" id="3.30.40.10">
    <property type="entry name" value="Zinc/RING finger domain, C3HC4 (zinc finger)"/>
    <property type="match status" value="1"/>
</dbReference>
<dbReference type="PROSITE" id="PS50178">
    <property type="entry name" value="ZF_FYVE"/>
    <property type="match status" value="1"/>
</dbReference>
<reference evidence="6 7" key="1">
    <citation type="submission" date="2019-07" db="EMBL/GenBank/DDBJ databases">
        <title>Genomics analysis of Aphanomyces spp. identifies a new class of oomycete effector associated with host adaptation.</title>
        <authorList>
            <person name="Gaulin E."/>
        </authorList>
    </citation>
    <scope>NUCLEOTIDE SEQUENCE [LARGE SCALE GENOMIC DNA]</scope>
    <source>
        <strain evidence="6 7">ATCC 201684</strain>
    </source>
</reference>
<dbReference type="InterPro" id="IPR000306">
    <property type="entry name" value="Znf_FYVE"/>
</dbReference>
<dbReference type="Proteomes" id="UP000481153">
    <property type="component" value="Unassembled WGS sequence"/>
</dbReference>
<dbReference type="InterPro" id="IPR013083">
    <property type="entry name" value="Znf_RING/FYVE/PHD"/>
</dbReference>
<dbReference type="PANTHER" id="PTHR13510">
    <property type="entry name" value="FYVE-FINGER-CONTAINING RAB5 EFFECTOR PROTEIN RABENOSYN-5-RELATED"/>
    <property type="match status" value="1"/>
</dbReference>
<protein>
    <recommendedName>
        <fullName evidence="5">FYVE-type domain-containing protein</fullName>
    </recommendedName>
</protein>
<evidence type="ECO:0000313" key="7">
    <source>
        <dbReference type="Proteomes" id="UP000481153"/>
    </source>
</evidence>
<dbReference type="SUPFAM" id="SSF55961">
    <property type="entry name" value="Bet v1-like"/>
    <property type="match status" value="1"/>
</dbReference>
<dbReference type="SUPFAM" id="SSF57903">
    <property type="entry name" value="FYVE/PHD zinc finger"/>
    <property type="match status" value="1"/>
</dbReference>
<dbReference type="InterPro" id="IPR052727">
    <property type="entry name" value="Rab4/Rab5_effector"/>
</dbReference>
<dbReference type="CDD" id="cd00065">
    <property type="entry name" value="FYVE_like_SF"/>
    <property type="match status" value="1"/>
</dbReference>
<keyword evidence="3" id="KW-0862">Zinc</keyword>